<evidence type="ECO:0000259" key="6">
    <source>
        <dbReference type="Pfam" id="PF21006"/>
    </source>
</evidence>
<dbReference type="GO" id="GO:0018822">
    <property type="term" value="F:nitrile hydratase activity"/>
    <property type="evidence" value="ECO:0007669"/>
    <property type="project" value="UniProtKB-EC"/>
</dbReference>
<dbReference type="Gene3D" id="2.30.30.50">
    <property type="match status" value="1"/>
</dbReference>
<evidence type="ECO:0000313" key="7">
    <source>
        <dbReference type="EMBL" id="GLL10309.1"/>
    </source>
</evidence>
<evidence type="ECO:0000256" key="1">
    <source>
        <dbReference type="ARBA" id="ARBA00013079"/>
    </source>
</evidence>
<dbReference type="AlphaFoldDB" id="A0A9W6L139"/>
<dbReference type="InterPro" id="IPR008990">
    <property type="entry name" value="Elect_transpt_acc-like_dom_sf"/>
</dbReference>
<evidence type="ECO:0000259" key="5">
    <source>
        <dbReference type="Pfam" id="PF02211"/>
    </source>
</evidence>
<dbReference type="EC" id="4.2.1.84" evidence="1"/>
<feature type="domain" description="Nitrile hydratase beta subunit-like N-terminal" evidence="6">
    <location>
        <begin position="1"/>
        <end position="111"/>
    </location>
</feature>
<feature type="domain" description="Nitrile hydratase beta subunit" evidence="5">
    <location>
        <begin position="128"/>
        <end position="214"/>
    </location>
</feature>
<reference evidence="7" key="1">
    <citation type="journal article" date="2014" name="Int. J. Syst. Evol. Microbiol.">
        <title>Complete genome sequence of Corynebacterium casei LMG S-19264T (=DSM 44701T), isolated from a smear-ripened cheese.</title>
        <authorList>
            <consortium name="US DOE Joint Genome Institute (JGI-PGF)"/>
            <person name="Walter F."/>
            <person name="Albersmeier A."/>
            <person name="Kalinowski J."/>
            <person name="Ruckert C."/>
        </authorList>
    </citation>
    <scope>NUCLEOTIDE SEQUENCE</scope>
    <source>
        <strain evidence="7">VKM Ac-1069</strain>
    </source>
</reference>
<evidence type="ECO:0000256" key="3">
    <source>
        <dbReference type="ARBA" id="ARBA00044877"/>
    </source>
</evidence>
<dbReference type="InterPro" id="IPR042262">
    <property type="entry name" value="CN_hydtase_beta_C"/>
</dbReference>
<dbReference type="InterPro" id="IPR049054">
    <property type="entry name" value="CN_hydtase_beta-like_N"/>
</dbReference>
<dbReference type="SUPFAM" id="SSF50090">
    <property type="entry name" value="Electron transport accessory proteins"/>
    <property type="match status" value="1"/>
</dbReference>
<keyword evidence="2" id="KW-0456">Lyase</keyword>
<keyword evidence="8" id="KW-1185">Reference proteome</keyword>
<reference evidence="7" key="2">
    <citation type="submission" date="2023-01" db="EMBL/GenBank/DDBJ databases">
        <authorList>
            <person name="Sun Q."/>
            <person name="Evtushenko L."/>
        </authorList>
    </citation>
    <scope>NUCLEOTIDE SEQUENCE</scope>
    <source>
        <strain evidence="7">VKM Ac-1069</strain>
    </source>
</reference>
<comment type="catalytic activity">
    <reaction evidence="3">
        <text>an aliphatic primary amide = an aliphatic nitrile + H2O</text>
        <dbReference type="Rhea" id="RHEA:12673"/>
        <dbReference type="ChEBI" id="CHEBI:15377"/>
        <dbReference type="ChEBI" id="CHEBI:65285"/>
        <dbReference type="ChEBI" id="CHEBI:80291"/>
        <dbReference type="EC" id="4.2.1.84"/>
    </reaction>
</comment>
<protein>
    <recommendedName>
        <fullName evidence="1">nitrile hydratase</fullName>
        <ecNumber evidence="1">4.2.1.84</ecNumber>
    </recommendedName>
</protein>
<proteinExistence type="predicted"/>
<dbReference type="Proteomes" id="UP001143463">
    <property type="component" value="Unassembled WGS sequence"/>
</dbReference>
<dbReference type="EMBL" id="BSFQ01000004">
    <property type="protein sequence ID" value="GLL10309.1"/>
    <property type="molecule type" value="Genomic_DNA"/>
</dbReference>
<name>A0A9W6L139_9PSEU</name>
<organism evidence="7 8">
    <name type="scientific">Pseudonocardia halophobica</name>
    <dbReference type="NCBI Taxonomy" id="29401"/>
    <lineage>
        <taxon>Bacteria</taxon>
        <taxon>Bacillati</taxon>
        <taxon>Actinomycetota</taxon>
        <taxon>Actinomycetes</taxon>
        <taxon>Pseudonocardiales</taxon>
        <taxon>Pseudonocardiaceae</taxon>
        <taxon>Pseudonocardia</taxon>
    </lineage>
</organism>
<dbReference type="Pfam" id="PF02211">
    <property type="entry name" value="NHase_beta_C"/>
    <property type="match status" value="1"/>
</dbReference>
<feature type="region of interest" description="Disordered" evidence="4">
    <location>
        <begin position="101"/>
        <end position="126"/>
    </location>
</feature>
<gene>
    <name evidence="7" type="ORF">GCM10017577_14490</name>
</gene>
<evidence type="ECO:0000313" key="8">
    <source>
        <dbReference type="Proteomes" id="UP001143463"/>
    </source>
</evidence>
<accession>A0A9W6L139</accession>
<dbReference type="InterPro" id="IPR024690">
    <property type="entry name" value="CN_hydtase_beta_dom_C"/>
</dbReference>
<dbReference type="Pfam" id="PF21006">
    <property type="entry name" value="NHase_beta_N"/>
    <property type="match status" value="1"/>
</dbReference>
<feature type="region of interest" description="Disordered" evidence="4">
    <location>
        <begin position="1"/>
        <end position="25"/>
    </location>
</feature>
<evidence type="ECO:0000256" key="2">
    <source>
        <dbReference type="ARBA" id="ARBA00023239"/>
    </source>
</evidence>
<evidence type="ECO:0000256" key="4">
    <source>
        <dbReference type="SAM" id="MobiDB-lite"/>
    </source>
</evidence>
<sequence>MARVSDLGGAPGHGPVPAPDPAEPVFGERWEGRAFALTAFTIGRLSGRNLEAFRDTLDRLTPAEYHDSGYFGRWLHAAQAMLVASAVLAPGAVDARARRLAGETVEEPPDPAEPAKPDYSPTAPGSLREVEAAPEYAVGDRVRARKGARLPGYARGRVGTVARVQPAHVLPDTHAVFAGENPQHVYTVRFSARELWGDGDDVVVTLELFETYLERA</sequence>
<dbReference type="Gene3D" id="1.10.472.20">
    <property type="entry name" value="Nitrile hydratase, beta subunit"/>
    <property type="match status" value="1"/>
</dbReference>
<comment type="caution">
    <text evidence="7">The sequence shown here is derived from an EMBL/GenBank/DDBJ whole genome shotgun (WGS) entry which is preliminary data.</text>
</comment>
<dbReference type="RefSeq" id="WP_037041518.1">
    <property type="nucleotide sequence ID" value="NZ_BAAAUZ010000004.1"/>
</dbReference>